<dbReference type="SUPFAM" id="SSF69593">
    <property type="entry name" value="Glycerol-3-phosphate (1)-acyltransferase"/>
    <property type="match status" value="1"/>
</dbReference>
<sequence length="391" mass="44794">MDRVSAPERRPDAYYKRIYALFRPIFRAVAFFAYGVRVKRPVRYEEPVLILANHTSDLDFTDVASHISNHMYFVTSDHVTAMGLFGKYFDSWFNPIKVTKGSSKAGGVIDIMRRLRRGNCVLLFPEGRISHNGRSTDIAPATAKLAKSVKCKVVTFRASGGFFIEPRWQNYLNRGKLFSAGVVNEYSPEALAKMTNEEVLEQIRADLFVDAYAEQERLRRPFKFRHGLRDITRYYDVCPRCRGVDTLEAEGEGMTVRCRECGCELTMDELGFFHGHEGLRSCLDWEEIQLETYRKRFENGEFFAEDGVTIYSVGEGFERTELFTGPLSSSAEGFKIGGGSYAFHEMSLPEILSGGRRMEFTCGKRSYMLEKENACLNKYVELYKWATGREE</sequence>
<keyword evidence="2" id="KW-0808">Transferase</keyword>
<accession>A0A9D1JV68</accession>
<reference evidence="2" key="2">
    <citation type="journal article" date="2021" name="PeerJ">
        <title>Extensive microbial diversity within the chicken gut microbiome revealed by metagenomics and culture.</title>
        <authorList>
            <person name="Gilroy R."/>
            <person name="Ravi A."/>
            <person name="Getino M."/>
            <person name="Pursley I."/>
            <person name="Horton D.L."/>
            <person name="Alikhan N.F."/>
            <person name="Baker D."/>
            <person name="Gharbi K."/>
            <person name="Hall N."/>
            <person name="Watson M."/>
            <person name="Adriaenssens E.M."/>
            <person name="Foster-Nyarko E."/>
            <person name="Jarju S."/>
            <person name="Secka A."/>
            <person name="Antonio M."/>
            <person name="Oren A."/>
            <person name="Chaudhuri R.R."/>
            <person name="La Ragione R."/>
            <person name="Hildebrand F."/>
            <person name="Pallen M.J."/>
        </authorList>
    </citation>
    <scope>NUCLEOTIDE SEQUENCE</scope>
    <source>
        <strain evidence="2">ChiHjej10B9-9673</strain>
    </source>
</reference>
<gene>
    <name evidence="2" type="ORF">IAC18_02955</name>
</gene>
<organism evidence="2 3">
    <name type="scientific">Candidatus Scatomorpha merdipullorum</name>
    <dbReference type="NCBI Taxonomy" id="2840927"/>
    <lineage>
        <taxon>Bacteria</taxon>
        <taxon>Bacillati</taxon>
        <taxon>Bacillota</taxon>
        <taxon>Clostridia</taxon>
        <taxon>Eubacteriales</taxon>
        <taxon>Candidatus Scatomorpha</taxon>
    </lineage>
</organism>
<comment type="caution">
    <text evidence="2">The sequence shown here is derived from an EMBL/GenBank/DDBJ whole genome shotgun (WGS) entry which is preliminary data.</text>
</comment>
<reference evidence="2" key="1">
    <citation type="submission" date="2020-10" db="EMBL/GenBank/DDBJ databases">
        <authorList>
            <person name="Gilroy R."/>
        </authorList>
    </citation>
    <scope>NUCLEOTIDE SEQUENCE</scope>
    <source>
        <strain evidence="2">ChiHjej10B9-9673</strain>
    </source>
</reference>
<name>A0A9D1JV68_9FIRM</name>
<protein>
    <submittedName>
        <fullName evidence="2">1-acyl-sn-glycerol-3-phosphate acyltransferase</fullName>
    </submittedName>
</protein>
<dbReference type="InterPro" id="IPR002123">
    <property type="entry name" value="Plipid/glycerol_acylTrfase"/>
</dbReference>
<dbReference type="AlphaFoldDB" id="A0A9D1JV68"/>
<feature type="domain" description="Phospholipid/glycerol acyltransferase" evidence="1">
    <location>
        <begin position="48"/>
        <end position="161"/>
    </location>
</feature>
<evidence type="ECO:0000313" key="2">
    <source>
        <dbReference type="EMBL" id="HIS66503.1"/>
    </source>
</evidence>
<dbReference type="CDD" id="cd07989">
    <property type="entry name" value="LPLAT_AGPAT-like"/>
    <property type="match status" value="1"/>
</dbReference>
<dbReference type="SMART" id="SM00563">
    <property type="entry name" value="PlsC"/>
    <property type="match status" value="1"/>
</dbReference>
<keyword evidence="2" id="KW-0012">Acyltransferase</keyword>
<dbReference type="Pfam" id="PF01553">
    <property type="entry name" value="Acyltransferase"/>
    <property type="match status" value="1"/>
</dbReference>
<evidence type="ECO:0000259" key="1">
    <source>
        <dbReference type="SMART" id="SM00563"/>
    </source>
</evidence>
<evidence type="ECO:0000313" key="3">
    <source>
        <dbReference type="Proteomes" id="UP000824001"/>
    </source>
</evidence>
<proteinExistence type="predicted"/>
<dbReference type="Proteomes" id="UP000824001">
    <property type="component" value="Unassembled WGS sequence"/>
</dbReference>
<dbReference type="GO" id="GO:0016746">
    <property type="term" value="F:acyltransferase activity"/>
    <property type="evidence" value="ECO:0007669"/>
    <property type="project" value="UniProtKB-KW"/>
</dbReference>
<dbReference type="EMBL" id="DVJK01000079">
    <property type="protein sequence ID" value="HIS66503.1"/>
    <property type="molecule type" value="Genomic_DNA"/>
</dbReference>